<sequence length="80" mass="8864">MKRDSITVQAMWDDEAHVWVASSTDIDGLAVEAETVEQLRIKVVDAISDLIELNGMAFDAREISVHILADHMAKVPNPSF</sequence>
<reference evidence="2 3" key="1">
    <citation type="submission" date="2020-12" db="EMBL/GenBank/DDBJ databases">
        <authorList>
            <person name="Zheng R.K."/>
            <person name="Sun C.M."/>
        </authorList>
    </citation>
    <scope>NUCLEOTIDE SEQUENCE [LARGE SCALE GENOMIC DNA]</scope>
    <source>
        <strain evidence="2 3">ZRK001</strain>
    </source>
</reference>
<proteinExistence type="predicted"/>
<dbReference type="InterPro" id="IPR015066">
    <property type="entry name" value="DUF1902"/>
</dbReference>
<name>A0A7T7HHS1_9HYPH</name>
<gene>
    <name evidence="2" type="ORF">JET14_14005</name>
</gene>
<accession>A0A7T7HHS1</accession>
<dbReference type="SUPFAM" id="SSF143100">
    <property type="entry name" value="TTHA1013/TTHA0281-like"/>
    <property type="match status" value="1"/>
</dbReference>
<dbReference type="Gene3D" id="3.30.2390.10">
    <property type="entry name" value="TTHA1013-like"/>
    <property type="match status" value="1"/>
</dbReference>
<feature type="domain" description="DUF1902" evidence="1">
    <location>
        <begin position="7"/>
        <end position="72"/>
    </location>
</feature>
<dbReference type="AlphaFoldDB" id="A0A7T7HHS1"/>
<organism evidence="2 3">
    <name type="scientific">Martelella lutilitoris</name>
    <dbReference type="NCBI Taxonomy" id="2583532"/>
    <lineage>
        <taxon>Bacteria</taxon>
        <taxon>Pseudomonadati</taxon>
        <taxon>Pseudomonadota</taxon>
        <taxon>Alphaproteobacteria</taxon>
        <taxon>Hyphomicrobiales</taxon>
        <taxon>Aurantimonadaceae</taxon>
        <taxon>Martelella</taxon>
    </lineage>
</organism>
<dbReference type="Pfam" id="PF08972">
    <property type="entry name" value="DUF1902"/>
    <property type="match status" value="1"/>
</dbReference>
<dbReference type="RefSeq" id="WP_200334314.1">
    <property type="nucleotide sequence ID" value="NZ_CP066786.1"/>
</dbReference>
<dbReference type="Proteomes" id="UP000596083">
    <property type="component" value="Chromosome"/>
</dbReference>
<protein>
    <submittedName>
        <fullName evidence="2">DUF1902 domain-containing protein</fullName>
    </submittedName>
</protein>
<dbReference type="KEGG" id="mlut:JET14_14005"/>
<evidence type="ECO:0000259" key="1">
    <source>
        <dbReference type="Pfam" id="PF08972"/>
    </source>
</evidence>
<evidence type="ECO:0000313" key="3">
    <source>
        <dbReference type="Proteomes" id="UP000596083"/>
    </source>
</evidence>
<evidence type="ECO:0000313" key="2">
    <source>
        <dbReference type="EMBL" id="QQM29426.1"/>
    </source>
</evidence>
<dbReference type="InterPro" id="IPR035069">
    <property type="entry name" value="TTHA1013/TTHA0281-like"/>
</dbReference>
<dbReference type="EMBL" id="CP066786">
    <property type="protein sequence ID" value="QQM29426.1"/>
    <property type="molecule type" value="Genomic_DNA"/>
</dbReference>